<reference evidence="1 2" key="1">
    <citation type="submission" date="2019-10" db="EMBL/GenBank/DDBJ databases">
        <title>Vibrio sp. nov., isolated from Coralline algae surface.</title>
        <authorList>
            <person name="Geng Y."/>
            <person name="Zhang X."/>
        </authorList>
    </citation>
    <scope>NUCLEOTIDE SEQUENCE [LARGE SCALE GENOMIC DNA]</scope>
    <source>
        <strain evidence="1 2">SM1977</strain>
    </source>
</reference>
<name>A0A5Q0TH06_9VIBR</name>
<proteinExistence type="predicted"/>
<gene>
    <name evidence="1" type="ORF">GFB47_01275</name>
</gene>
<dbReference type="Gene3D" id="3.40.50.10320">
    <property type="entry name" value="LmbE-like"/>
    <property type="match status" value="1"/>
</dbReference>
<protein>
    <recommendedName>
        <fullName evidence="3">PIG-L family deacetylase</fullName>
    </recommendedName>
</protein>
<dbReference type="EMBL" id="CP045699">
    <property type="protein sequence ID" value="QGA64177.1"/>
    <property type="molecule type" value="Genomic_DNA"/>
</dbReference>
<keyword evidence="2" id="KW-1185">Reference proteome</keyword>
<dbReference type="Proteomes" id="UP000348942">
    <property type="component" value="Chromosome 1"/>
</dbReference>
<dbReference type="InterPro" id="IPR024078">
    <property type="entry name" value="LmbE-like_dom_sf"/>
</dbReference>
<evidence type="ECO:0000313" key="2">
    <source>
        <dbReference type="Proteomes" id="UP000348942"/>
    </source>
</evidence>
<sequence>MKMEQIDYQYALKADEQYDITISLESSSKCQYKLNIASQQEHFQALNVTDYTWLLEFSYCAQHKKKQGRIAVTDNEAQISIENSQYFEPNQQGIRYLNLTSENSQNISNVSEKTLFCDNCSLSETATLLAFKKPNLSAGPILIVAPHADDAELAAYGLYQDFAEQVWITTINAGQNVQKLSQQYIKDLDSDMCDAVERKAKIRAWNSRTTPLLAGVDYNHISYLGYYNITQTCLYETPHEVKLDTVIGQLNSQKERSFNHINLPNDKNFINTGQALIDDLVSLIEQIKPSTILVTDPEIDPHHEHIVAAHAVALAIQKSDYKPDNVLLYVNHLREIKKFPYGPEHARTALSPWYNSESVFGEYSCYSHQLSMNTQKEKVVALDSMHDLRSKNRIEKNIKQWWSKKIIKSGYQFYSNHSYFQTHIKSNEVFAVIDAFEFSECLCKER</sequence>
<dbReference type="SUPFAM" id="SSF102588">
    <property type="entry name" value="LmbE-like"/>
    <property type="match status" value="1"/>
</dbReference>
<dbReference type="Pfam" id="PF02585">
    <property type="entry name" value="PIG-L"/>
    <property type="match status" value="1"/>
</dbReference>
<organism evidence="1 2">
    <name type="scientific">Vibrio algicola</name>
    <dbReference type="NCBI Taxonomy" id="2662262"/>
    <lineage>
        <taxon>Bacteria</taxon>
        <taxon>Pseudomonadati</taxon>
        <taxon>Pseudomonadota</taxon>
        <taxon>Gammaproteobacteria</taxon>
        <taxon>Vibrionales</taxon>
        <taxon>Vibrionaceae</taxon>
        <taxon>Vibrio</taxon>
    </lineage>
</organism>
<dbReference type="InterPro" id="IPR003737">
    <property type="entry name" value="GlcNAc_PI_deacetylase-related"/>
</dbReference>
<evidence type="ECO:0008006" key="3">
    <source>
        <dbReference type="Google" id="ProtNLM"/>
    </source>
</evidence>
<dbReference type="RefSeq" id="WP_153445928.1">
    <property type="nucleotide sequence ID" value="NZ_CP045699.1"/>
</dbReference>
<evidence type="ECO:0000313" key="1">
    <source>
        <dbReference type="EMBL" id="QGA64177.1"/>
    </source>
</evidence>
<accession>A0A5Q0TH06</accession>
<dbReference type="AlphaFoldDB" id="A0A5Q0TH06"/>